<dbReference type="Pfam" id="PF13279">
    <property type="entry name" value="4HBT_2"/>
    <property type="match status" value="1"/>
</dbReference>
<dbReference type="EC" id="3.1.2.-" evidence="3"/>
<gene>
    <name evidence="3" type="primary">ybgC</name>
    <name evidence="3" type="ORF">NCTC11532_01401</name>
</gene>
<name>A0A378LQK6_9GAMM</name>
<dbReference type="Proteomes" id="UP000255297">
    <property type="component" value="Unassembled WGS sequence"/>
</dbReference>
<accession>A0A378LQK6</accession>
<dbReference type="InterPro" id="IPR006684">
    <property type="entry name" value="YbgC/YbaW"/>
</dbReference>
<dbReference type="Gene3D" id="3.10.129.10">
    <property type="entry name" value="Hotdog Thioesterase"/>
    <property type="match status" value="1"/>
</dbReference>
<dbReference type="STRING" id="1122170.GCA_000701265_01085"/>
<dbReference type="InterPro" id="IPR029069">
    <property type="entry name" value="HotDog_dom_sf"/>
</dbReference>
<dbReference type="RefSeq" id="WP_423202577.1">
    <property type="nucleotide sequence ID" value="NZ_CAAAIS010000003.1"/>
</dbReference>
<evidence type="ECO:0000313" key="4">
    <source>
        <dbReference type="Proteomes" id="UP000255297"/>
    </source>
</evidence>
<dbReference type="CDD" id="cd00586">
    <property type="entry name" value="4HBT"/>
    <property type="match status" value="1"/>
</dbReference>
<evidence type="ECO:0000313" key="3">
    <source>
        <dbReference type="EMBL" id="STY29216.1"/>
    </source>
</evidence>
<evidence type="ECO:0000256" key="2">
    <source>
        <dbReference type="ARBA" id="ARBA00022801"/>
    </source>
</evidence>
<reference evidence="3 4" key="1">
    <citation type="submission" date="2018-06" db="EMBL/GenBank/DDBJ databases">
        <authorList>
            <consortium name="Pathogen Informatics"/>
            <person name="Doyle S."/>
        </authorList>
    </citation>
    <scope>NUCLEOTIDE SEQUENCE [LARGE SCALE GENOMIC DNA]</scope>
    <source>
        <strain evidence="3 4">NCTC11532</strain>
    </source>
</reference>
<organism evidence="3 4">
    <name type="scientific">Legionella wadsworthii</name>
    <dbReference type="NCBI Taxonomy" id="28088"/>
    <lineage>
        <taxon>Bacteria</taxon>
        <taxon>Pseudomonadati</taxon>
        <taxon>Pseudomonadota</taxon>
        <taxon>Gammaproteobacteria</taxon>
        <taxon>Legionellales</taxon>
        <taxon>Legionellaceae</taxon>
        <taxon>Legionella</taxon>
    </lineage>
</organism>
<dbReference type="PIRSF" id="PIRSF003230">
    <property type="entry name" value="YbgC"/>
    <property type="match status" value="1"/>
</dbReference>
<dbReference type="SUPFAM" id="SSF54637">
    <property type="entry name" value="Thioesterase/thiol ester dehydrase-isomerase"/>
    <property type="match status" value="1"/>
</dbReference>
<protein>
    <submittedName>
        <fullName evidence="3">Acyl-CoA thioesterase</fullName>
        <ecNumber evidence="3">3.1.2.-</ecNumber>
    </submittedName>
</protein>
<dbReference type="NCBIfam" id="TIGR00051">
    <property type="entry name" value="YbgC/FadM family acyl-CoA thioesterase"/>
    <property type="match status" value="1"/>
</dbReference>
<comment type="similarity">
    <text evidence="1">Belongs to the 4-hydroxybenzoyl-CoA thioesterase family.</text>
</comment>
<evidence type="ECO:0000256" key="1">
    <source>
        <dbReference type="ARBA" id="ARBA00005953"/>
    </source>
</evidence>
<dbReference type="GO" id="GO:0047617">
    <property type="term" value="F:fatty acyl-CoA hydrolase activity"/>
    <property type="evidence" value="ECO:0007669"/>
    <property type="project" value="TreeGrafter"/>
</dbReference>
<proteinExistence type="inferred from homology"/>
<dbReference type="PANTHER" id="PTHR31793">
    <property type="entry name" value="4-HYDROXYBENZOYL-COA THIOESTERASE FAMILY MEMBER"/>
    <property type="match status" value="1"/>
</dbReference>
<dbReference type="PANTHER" id="PTHR31793:SF37">
    <property type="entry name" value="ACYL-COA THIOESTER HYDROLASE YBGC"/>
    <property type="match status" value="1"/>
</dbReference>
<dbReference type="AlphaFoldDB" id="A0A378LQK6"/>
<keyword evidence="4" id="KW-1185">Reference proteome</keyword>
<dbReference type="EMBL" id="UGPB01000001">
    <property type="protein sequence ID" value="STY29216.1"/>
    <property type="molecule type" value="Genomic_DNA"/>
</dbReference>
<dbReference type="FunFam" id="3.10.129.10:FF:000004">
    <property type="entry name" value="Tol-pal system-associated acyl-CoA thioesterase"/>
    <property type="match status" value="1"/>
</dbReference>
<keyword evidence="2 3" id="KW-0378">Hydrolase</keyword>
<dbReference type="InterPro" id="IPR050563">
    <property type="entry name" value="4-hydroxybenzoyl-CoA_TE"/>
</dbReference>
<sequence>MHQHSSRVYAEDVDYMGIVYHANYLSFFERARTEMLRDNNLILSNLLKQNTLFAIYDVNIRYQAPARLDDLLTIRSMVQASGACSFLFYQTMQNQQEKLLCEAKIKVVCVDSNMKPKRFPQWIKEI</sequence>